<protein>
    <submittedName>
        <fullName evidence="1">Uncharacterized protein</fullName>
    </submittedName>
</protein>
<reference evidence="1 2" key="1">
    <citation type="submission" date="2024-04" db="EMBL/GenBank/DDBJ databases">
        <title>Tritrichomonas musculus Genome.</title>
        <authorList>
            <person name="Alves-Ferreira E."/>
            <person name="Grigg M."/>
            <person name="Lorenzi H."/>
            <person name="Galac M."/>
        </authorList>
    </citation>
    <scope>NUCLEOTIDE SEQUENCE [LARGE SCALE GENOMIC DNA]</scope>
    <source>
        <strain evidence="1 2">EAF2021</strain>
    </source>
</reference>
<sequence length="96" mass="11532">MEMPWNGELPQKNIWIWSNNLTSPWQIYHKNINKWWDGYQFDSDHLVLIEDWPVDKSMLGQQVKVWGDRYQFIGECKGSHLTIDPGRFFIVITSNY</sequence>
<proteinExistence type="predicted"/>
<organism evidence="1 2">
    <name type="scientific">Tritrichomonas musculus</name>
    <dbReference type="NCBI Taxonomy" id="1915356"/>
    <lineage>
        <taxon>Eukaryota</taxon>
        <taxon>Metamonada</taxon>
        <taxon>Parabasalia</taxon>
        <taxon>Tritrichomonadida</taxon>
        <taxon>Tritrichomonadidae</taxon>
        <taxon>Tritrichomonas</taxon>
    </lineage>
</organism>
<accession>A0ABR2HXC4</accession>
<dbReference type="EMBL" id="JAPFFF010000021">
    <property type="protein sequence ID" value="KAK8854255.1"/>
    <property type="molecule type" value="Genomic_DNA"/>
</dbReference>
<evidence type="ECO:0000313" key="1">
    <source>
        <dbReference type="EMBL" id="KAK8854255.1"/>
    </source>
</evidence>
<name>A0ABR2HXC4_9EUKA</name>
<dbReference type="Proteomes" id="UP001470230">
    <property type="component" value="Unassembled WGS sequence"/>
</dbReference>
<gene>
    <name evidence="1" type="ORF">M9Y10_016814</name>
</gene>
<comment type="caution">
    <text evidence="1">The sequence shown here is derived from an EMBL/GenBank/DDBJ whole genome shotgun (WGS) entry which is preliminary data.</text>
</comment>
<keyword evidence="2" id="KW-1185">Reference proteome</keyword>
<evidence type="ECO:0000313" key="2">
    <source>
        <dbReference type="Proteomes" id="UP001470230"/>
    </source>
</evidence>